<reference evidence="2" key="1">
    <citation type="submission" date="2020-10" db="EMBL/GenBank/DDBJ databases">
        <authorList>
            <person name="Han B."/>
            <person name="Lu T."/>
            <person name="Zhao Q."/>
            <person name="Huang X."/>
            <person name="Zhao Y."/>
        </authorList>
    </citation>
    <scope>NUCLEOTIDE SEQUENCE</scope>
</reference>
<proteinExistence type="predicted"/>
<accession>A0A811N5M9</accession>
<dbReference type="OrthoDB" id="10541595at2759"/>
<dbReference type="Pfam" id="PF07893">
    <property type="entry name" value="DUF1668"/>
    <property type="match status" value="1"/>
</dbReference>
<organism evidence="2 3">
    <name type="scientific">Miscanthus lutarioriparius</name>
    <dbReference type="NCBI Taxonomy" id="422564"/>
    <lineage>
        <taxon>Eukaryota</taxon>
        <taxon>Viridiplantae</taxon>
        <taxon>Streptophyta</taxon>
        <taxon>Embryophyta</taxon>
        <taxon>Tracheophyta</taxon>
        <taxon>Spermatophyta</taxon>
        <taxon>Magnoliopsida</taxon>
        <taxon>Liliopsida</taxon>
        <taxon>Poales</taxon>
        <taxon>Poaceae</taxon>
        <taxon>PACMAD clade</taxon>
        <taxon>Panicoideae</taxon>
        <taxon>Andropogonodae</taxon>
        <taxon>Andropogoneae</taxon>
        <taxon>Saccharinae</taxon>
        <taxon>Miscanthus</taxon>
    </lineage>
</organism>
<gene>
    <name evidence="2" type="ORF">NCGR_LOCUS11228</name>
</gene>
<comment type="caution">
    <text evidence="2">The sequence shown here is derived from an EMBL/GenBank/DDBJ whole genome shotgun (WGS) entry which is preliminary data.</text>
</comment>
<protein>
    <submittedName>
        <fullName evidence="2">Uncharacterized protein</fullName>
    </submittedName>
</protein>
<name>A0A811N5M9_9POAL</name>
<dbReference type="InterPro" id="IPR012871">
    <property type="entry name" value="DUF1668_ORYSA"/>
</dbReference>
<evidence type="ECO:0000256" key="1">
    <source>
        <dbReference type="SAM" id="MobiDB-lite"/>
    </source>
</evidence>
<feature type="region of interest" description="Disordered" evidence="1">
    <location>
        <begin position="32"/>
        <end position="65"/>
    </location>
</feature>
<evidence type="ECO:0000313" key="2">
    <source>
        <dbReference type="EMBL" id="CAD6217095.1"/>
    </source>
</evidence>
<keyword evidence="3" id="KW-1185">Reference proteome</keyword>
<feature type="compositionally biased region" description="Low complexity" evidence="1">
    <location>
        <begin position="41"/>
        <end position="64"/>
    </location>
</feature>
<dbReference type="Proteomes" id="UP000604825">
    <property type="component" value="Unassembled WGS sequence"/>
</dbReference>
<sequence>MSRKFLSLIVNEQTPGHKTLRCIDLTRQKFFYDAPPPPPTDGSDGSAGGARDAATSRPAAASRSVGRVCLPRPSFTFRPGDSNASDEWGMHCFPLGDRKVICADQSGLAFVFDAETRIVGAMPSLGRPKRMPFSLPNNTDDLW</sequence>
<dbReference type="AlphaFoldDB" id="A0A811N5M9"/>
<dbReference type="EMBL" id="CAJGYO010000003">
    <property type="protein sequence ID" value="CAD6217095.1"/>
    <property type="molecule type" value="Genomic_DNA"/>
</dbReference>
<evidence type="ECO:0000313" key="3">
    <source>
        <dbReference type="Proteomes" id="UP000604825"/>
    </source>
</evidence>